<keyword evidence="2" id="KW-0611">Plant defense</keyword>
<keyword evidence="3" id="KW-0732">Signal</keyword>
<organism evidence="5 6">
    <name type="scientific">Rhynchospora tenuis</name>
    <dbReference type="NCBI Taxonomy" id="198213"/>
    <lineage>
        <taxon>Eukaryota</taxon>
        <taxon>Viridiplantae</taxon>
        <taxon>Streptophyta</taxon>
        <taxon>Embryophyta</taxon>
        <taxon>Tracheophyta</taxon>
        <taxon>Spermatophyta</taxon>
        <taxon>Magnoliopsida</taxon>
        <taxon>Liliopsida</taxon>
        <taxon>Poales</taxon>
        <taxon>Cyperaceae</taxon>
        <taxon>Cyperoideae</taxon>
        <taxon>Rhynchosporeae</taxon>
        <taxon>Rhynchospora</taxon>
    </lineage>
</organism>
<gene>
    <name evidence="5" type="ORF">LUZ61_002805</name>
</gene>
<keyword evidence="6" id="KW-1185">Reference proteome</keyword>
<dbReference type="CDD" id="cd05381">
    <property type="entry name" value="CAP_PR-1"/>
    <property type="match status" value="1"/>
</dbReference>
<accession>A0AAD6ES85</accession>
<reference evidence="5 6" key="1">
    <citation type="journal article" date="2022" name="Cell">
        <title>Repeat-based holocentromeres influence genome architecture and karyotype evolution.</title>
        <authorList>
            <person name="Hofstatter P.G."/>
            <person name="Thangavel G."/>
            <person name="Lux T."/>
            <person name="Neumann P."/>
            <person name="Vondrak T."/>
            <person name="Novak P."/>
            <person name="Zhang M."/>
            <person name="Costa L."/>
            <person name="Castellani M."/>
            <person name="Scott A."/>
            <person name="Toegelov H."/>
            <person name="Fuchs J."/>
            <person name="Mata-Sucre Y."/>
            <person name="Dias Y."/>
            <person name="Vanzela A.L.L."/>
            <person name="Huettel B."/>
            <person name="Almeida C.C.S."/>
            <person name="Simkova H."/>
            <person name="Souza G."/>
            <person name="Pedrosa-Harand A."/>
            <person name="Macas J."/>
            <person name="Mayer K.F.X."/>
            <person name="Houben A."/>
            <person name="Marques A."/>
        </authorList>
    </citation>
    <scope>NUCLEOTIDE SEQUENCE [LARGE SCALE GENOMIC DNA]</scope>
    <source>
        <strain evidence="5">RhyTen1mFocal</strain>
    </source>
</reference>
<dbReference type="InterPro" id="IPR018244">
    <property type="entry name" value="Allrgn_V5/Tpx1_CS"/>
</dbReference>
<dbReference type="Pfam" id="PF00188">
    <property type="entry name" value="CAP"/>
    <property type="match status" value="1"/>
</dbReference>
<feature type="domain" description="SCP" evidence="4">
    <location>
        <begin position="29"/>
        <end position="153"/>
    </location>
</feature>
<evidence type="ECO:0000313" key="6">
    <source>
        <dbReference type="Proteomes" id="UP001210211"/>
    </source>
</evidence>
<comment type="function">
    <text evidence="1">Probably involved in the defense reaction of plants against pathogens.</text>
</comment>
<feature type="chain" id="PRO_5041961937" description="SCP domain-containing protein" evidence="3">
    <location>
        <begin position="30"/>
        <end position="203"/>
    </location>
</feature>
<keyword evidence="2" id="KW-0568">Pathogenesis-related protein</keyword>
<evidence type="ECO:0000256" key="1">
    <source>
        <dbReference type="ARBA" id="ARBA00003143"/>
    </source>
</evidence>
<dbReference type="Gene3D" id="3.40.33.10">
    <property type="entry name" value="CAP"/>
    <property type="match status" value="1"/>
</dbReference>
<dbReference type="PANTHER" id="PTHR10334">
    <property type="entry name" value="CYSTEINE-RICH SECRETORY PROTEIN-RELATED"/>
    <property type="match status" value="1"/>
</dbReference>
<dbReference type="SUPFAM" id="SSF55797">
    <property type="entry name" value="PR-1-like"/>
    <property type="match status" value="1"/>
</dbReference>
<name>A0AAD6ES85_9POAL</name>
<evidence type="ECO:0000256" key="3">
    <source>
        <dbReference type="SAM" id="SignalP"/>
    </source>
</evidence>
<dbReference type="EMBL" id="JAMRDG010000001">
    <property type="protein sequence ID" value="KAJ3699100.1"/>
    <property type="molecule type" value="Genomic_DNA"/>
</dbReference>
<dbReference type="SMART" id="SM00198">
    <property type="entry name" value="SCP"/>
    <property type="match status" value="1"/>
</dbReference>
<dbReference type="InterPro" id="IPR014044">
    <property type="entry name" value="CAP_dom"/>
</dbReference>
<dbReference type="InterPro" id="IPR002413">
    <property type="entry name" value="V5_allergen-like"/>
</dbReference>
<feature type="signal peptide" evidence="3">
    <location>
        <begin position="1"/>
        <end position="29"/>
    </location>
</feature>
<comment type="caution">
    <text evidence="5">The sequence shown here is derived from an EMBL/GenBank/DDBJ whole genome shotgun (WGS) entry which is preliminary data.</text>
</comment>
<evidence type="ECO:0000259" key="4">
    <source>
        <dbReference type="SMART" id="SM00198"/>
    </source>
</evidence>
<dbReference type="PRINTS" id="PR00838">
    <property type="entry name" value="V5ALLERGEN"/>
</dbReference>
<dbReference type="PROSITE" id="PS01009">
    <property type="entry name" value="CRISP_1"/>
    <property type="match status" value="1"/>
</dbReference>
<proteinExistence type="predicted"/>
<dbReference type="GO" id="GO:0005576">
    <property type="term" value="C:extracellular region"/>
    <property type="evidence" value="ECO:0007669"/>
    <property type="project" value="InterPro"/>
</dbReference>
<dbReference type="AlphaFoldDB" id="A0AAD6ES85"/>
<dbReference type="PRINTS" id="PR00837">
    <property type="entry name" value="V5TPXLIKE"/>
</dbReference>
<protein>
    <recommendedName>
        <fullName evidence="4">SCP domain-containing protein</fullName>
    </recommendedName>
</protein>
<dbReference type="InterPro" id="IPR001283">
    <property type="entry name" value="CRISP-related"/>
</dbReference>
<dbReference type="InterPro" id="IPR035940">
    <property type="entry name" value="CAP_sf"/>
</dbReference>
<dbReference type="FunFam" id="3.40.33.10:FF:000004">
    <property type="entry name" value="CAP, cysteine-rich secretory protein, antigen 5"/>
    <property type="match status" value="1"/>
</dbReference>
<evidence type="ECO:0000313" key="5">
    <source>
        <dbReference type="EMBL" id="KAJ3699100.1"/>
    </source>
</evidence>
<evidence type="ECO:0000256" key="2">
    <source>
        <dbReference type="ARBA" id="ARBA00023265"/>
    </source>
</evidence>
<sequence length="203" mass="22451">MAPPRTTTPFTAILAISLFVSLRAVTVAAQYQYWLDPHNVARAALGLKPLKWDAHVASYAQWYANQRRGDCQLRHSNGPYGENLFWGSGVGGWTPAQAVAAWVAEKPQYDYYTNSCNGMCGHYTQIVWRNTRRLGCAMVTCDNDQASSIFVINSASAAFKSKILAFYFCGGRGDNSRTSYAFCFGGKLDLSLIIWVGHVVCLL</sequence>
<dbReference type="Proteomes" id="UP001210211">
    <property type="component" value="Unassembled WGS sequence"/>
</dbReference>